<dbReference type="Pfam" id="PF16182">
    <property type="entry name" value="AbLIM_anchor"/>
    <property type="match status" value="1"/>
</dbReference>
<evidence type="ECO:0000313" key="3">
    <source>
        <dbReference type="EMBL" id="MED6237373.1"/>
    </source>
</evidence>
<evidence type="ECO:0000256" key="1">
    <source>
        <dbReference type="SAM" id="MobiDB-lite"/>
    </source>
</evidence>
<comment type="caution">
    <text evidence="3">The sequence shown here is derived from an EMBL/GenBank/DDBJ whole genome shotgun (WGS) entry which is preliminary data.</text>
</comment>
<organism evidence="3 4">
    <name type="scientific">Ataeniobius toweri</name>
    <dbReference type="NCBI Taxonomy" id="208326"/>
    <lineage>
        <taxon>Eukaryota</taxon>
        <taxon>Metazoa</taxon>
        <taxon>Chordata</taxon>
        <taxon>Craniata</taxon>
        <taxon>Vertebrata</taxon>
        <taxon>Euteleostomi</taxon>
        <taxon>Actinopterygii</taxon>
        <taxon>Neopterygii</taxon>
        <taxon>Teleostei</taxon>
        <taxon>Neoteleostei</taxon>
        <taxon>Acanthomorphata</taxon>
        <taxon>Ovalentaria</taxon>
        <taxon>Atherinomorphae</taxon>
        <taxon>Cyprinodontiformes</taxon>
        <taxon>Goodeidae</taxon>
        <taxon>Ataeniobius</taxon>
    </lineage>
</organism>
<protein>
    <recommendedName>
        <fullName evidence="2">Putative adherens-junction anchoring domain-containing protein</fullName>
    </recommendedName>
</protein>
<dbReference type="PANTHER" id="PTHR24213">
    <property type="entry name" value="ACTIN-BINDING LIM PROTEIN"/>
    <property type="match status" value="1"/>
</dbReference>
<evidence type="ECO:0000259" key="2">
    <source>
        <dbReference type="Pfam" id="PF16182"/>
    </source>
</evidence>
<feature type="domain" description="Putative adherens-junction anchoring" evidence="2">
    <location>
        <begin position="14"/>
        <end position="84"/>
    </location>
</feature>
<gene>
    <name evidence="3" type="ORF">ATANTOWER_023695</name>
</gene>
<sequence length="113" mass="12292">MLSITLSSCPVSTTIVISLSPCPFSIGGSESGRSTPNLSTYSDGKSPSSTSTYVAAPRHFHIPETMVKDNIYRKRPIYKQHAHDMALEIIIDCGNFTMDFKKRAFCASPDSGS</sequence>
<keyword evidence="4" id="KW-1185">Reference proteome</keyword>
<name>A0ABU7AIA7_9TELE</name>
<dbReference type="Proteomes" id="UP001345963">
    <property type="component" value="Unassembled WGS sequence"/>
</dbReference>
<proteinExistence type="predicted"/>
<dbReference type="PANTHER" id="PTHR24213:SF6">
    <property type="entry name" value="ACTIN-BINDING LIM PROTEIN 2"/>
    <property type="match status" value="1"/>
</dbReference>
<dbReference type="InterPro" id="IPR032402">
    <property type="entry name" value="AbLIM_anchor"/>
</dbReference>
<evidence type="ECO:0000313" key="4">
    <source>
        <dbReference type="Proteomes" id="UP001345963"/>
    </source>
</evidence>
<feature type="region of interest" description="Disordered" evidence="1">
    <location>
        <begin position="26"/>
        <end position="52"/>
    </location>
</feature>
<feature type="compositionally biased region" description="Polar residues" evidence="1">
    <location>
        <begin position="31"/>
        <end position="52"/>
    </location>
</feature>
<accession>A0ABU7AIA7</accession>
<dbReference type="EMBL" id="JAHUTI010015130">
    <property type="protein sequence ID" value="MED6237373.1"/>
    <property type="molecule type" value="Genomic_DNA"/>
</dbReference>
<dbReference type="InterPro" id="IPR051618">
    <property type="entry name" value="Actin-binding_LIM"/>
</dbReference>
<reference evidence="3 4" key="1">
    <citation type="submission" date="2021-07" db="EMBL/GenBank/DDBJ databases">
        <authorList>
            <person name="Palmer J.M."/>
        </authorList>
    </citation>
    <scope>NUCLEOTIDE SEQUENCE [LARGE SCALE GENOMIC DNA]</scope>
    <source>
        <strain evidence="3 4">AT_MEX2019</strain>
        <tissue evidence="3">Muscle</tissue>
    </source>
</reference>